<dbReference type="Gene3D" id="1.20.1070.10">
    <property type="entry name" value="Rhodopsin 7-helix transmembrane proteins"/>
    <property type="match status" value="1"/>
</dbReference>
<evidence type="ECO:0000313" key="3">
    <source>
        <dbReference type="EMBL" id="CAF2163421.1"/>
    </source>
</evidence>
<dbReference type="SUPFAM" id="SSF81321">
    <property type="entry name" value="Family A G protein-coupled receptor-like"/>
    <property type="match status" value="1"/>
</dbReference>
<dbReference type="EMBL" id="CAJNRG010015246">
    <property type="protein sequence ID" value="CAF2163421.1"/>
    <property type="molecule type" value="Genomic_DNA"/>
</dbReference>
<protein>
    <recommendedName>
        <fullName evidence="5">G-protein coupled receptors family 1 profile domain-containing protein</fullName>
    </recommendedName>
</protein>
<feature type="transmembrane region" description="Helical" evidence="1">
    <location>
        <begin position="107"/>
        <end position="129"/>
    </location>
</feature>
<feature type="transmembrane region" description="Helical" evidence="1">
    <location>
        <begin position="158"/>
        <end position="177"/>
    </location>
</feature>
<keyword evidence="1" id="KW-1133">Transmembrane helix</keyword>
<evidence type="ECO:0000313" key="4">
    <source>
        <dbReference type="Proteomes" id="UP000663887"/>
    </source>
</evidence>
<keyword evidence="1" id="KW-0472">Membrane</keyword>
<comment type="caution">
    <text evidence="3">The sequence shown here is derived from an EMBL/GenBank/DDBJ whole genome shotgun (WGS) entry which is preliminary data.</text>
</comment>
<feature type="transmembrane region" description="Helical" evidence="1">
    <location>
        <begin position="189"/>
        <end position="210"/>
    </location>
</feature>
<feature type="transmembrane region" description="Helical" evidence="1">
    <location>
        <begin position="57"/>
        <end position="75"/>
    </location>
</feature>
<evidence type="ECO:0008006" key="5">
    <source>
        <dbReference type="Google" id="ProtNLM"/>
    </source>
</evidence>
<sequence>MKLIANRSYLYDHCLSIDFLLRVCISMDQWLNASVATERAINGIKGPKLDKRRSKQVAKLTILVLLVLTIVSSIHDPIHRRLLDGGDEKRIWCIVTYASHVHTFNGVIQAVHFSVPFAIDLISFLIIIIKTTRQRSLAKRNEFYKQYLHFQLRQHHHLLISPVISVILALPRLIIVLGSGCMESARKSWLFLAGYFISFIPSMSTFLVFVMPSNLCKKEFDTTIQRHRKMIKTRILPMH</sequence>
<dbReference type="Proteomes" id="UP000663856">
    <property type="component" value="Unassembled WGS sequence"/>
</dbReference>
<dbReference type="AlphaFoldDB" id="A0A816YND2"/>
<dbReference type="Proteomes" id="UP000663887">
    <property type="component" value="Unassembled WGS sequence"/>
</dbReference>
<reference evidence="3" key="1">
    <citation type="submission" date="2021-02" db="EMBL/GenBank/DDBJ databases">
        <authorList>
            <person name="Nowell W R."/>
        </authorList>
    </citation>
    <scope>NUCLEOTIDE SEQUENCE</scope>
</reference>
<keyword evidence="1" id="KW-0812">Transmembrane</keyword>
<accession>A0A816YND2</accession>
<evidence type="ECO:0000313" key="2">
    <source>
        <dbReference type="EMBL" id="CAF1941244.1"/>
    </source>
</evidence>
<proteinExistence type="predicted"/>
<dbReference type="EMBL" id="CAJNRF010000112">
    <property type="protein sequence ID" value="CAF1941244.1"/>
    <property type="molecule type" value="Genomic_DNA"/>
</dbReference>
<name>A0A816YND2_9BILA</name>
<organism evidence="3 4">
    <name type="scientific">Rotaria magnacalcarata</name>
    <dbReference type="NCBI Taxonomy" id="392030"/>
    <lineage>
        <taxon>Eukaryota</taxon>
        <taxon>Metazoa</taxon>
        <taxon>Spiralia</taxon>
        <taxon>Gnathifera</taxon>
        <taxon>Rotifera</taxon>
        <taxon>Eurotatoria</taxon>
        <taxon>Bdelloidea</taxon>
        <taxon>Philodinida</taxon>
        <taxon>Philodinidae</taxon>
        <taxon>Rotaria</taxon>
    </lineage>
</organism>
<gene>
    <name evidence="2" type="ORF">WKI299_LOCUS1874</name>
    <name evidence="3" type="ORF">XDN619_LOCUS30686</name>
</gene>
<evidence type="ECO:0000256" key="1">
    <source>
        <dbReference type="SAM" id="Phobius"/>
    </source>
</evidence>